<reference evidence="1 2" key="1">
    <citation type="submission" date="2015-01" db="EMBL/GenBank/DDBJ databases">
        <title>Evolution of Trichinella species and genotypes.</title>
        <authorList>
            <person name="Korhonen P.K."/>
            <person name="Edoardo P."/>
            <person name="Giuseppe L.R."/>
            <person name="Gasser R.B."/>
        </authorList>
    </citation>
    <scope>NUCLEOTIDE SEQUENCE [LARGE SCALE GENOMIC DNA]</scope>
    <source>
        <strain evidence="1">ISS2496</strain>
    </source>
</reference>
<evidence type="ECO:0000313" key="1">
    <source>
        <dbReference type="EMBL" id="KRY16229.1"/>
    </source>
</evidence>
<proteinExistence type="predicted"/>
<protein>
    <submittedName>
        <fullName evidence="1">Uncharacterized protein</fullName>
    </submittedName>
</protein>
<dbReference type="AlphaFoldDB" id="A0A0V0ZUH3"/>
<dbReference type="Proteomes" id="UP000054783">
    <property type="component" value="Unassembled WGS sequence"/>
</dbReference>
<gene>
    <name evidence="1" type="ORF">T12_5737</name>
</gene>
<keyword evidence="2" id="KW-1185">Reference proteome</keyword>
<evidence type="ECO:0000313" key="2">
    <source>
        <dbReference type="Proteomes" id="UP000054783"/>
    </source>
</evidence>
<dbReference type="EMBL" id="JYDQ01000081">
    <property type="protein sequence ID" value="KRY16229.1"/>
    <property type="molecule type" value="Genomic_DNA"/>
</dbReference>
<organism evidence="1 2">
    <name type="scientific">Trichinella patagoniensis</name>
    <dbReference type="NCBI Taxonomy" id="990121"/>
    <lineage>
        <taxon>Eukaryota</taxon>
        <taxon>Metazoa</taxon>
        <taxon>Ecdysozoa</taxon>
        <taxon>Nematoda</taxon>
        <taxon>Enoplea</taxon>
        <taxon>Dorylaimia</taxon>
        <taxon>Trichinellida</taxon>
        <taxon>Trichinellidae</taxon>
        <taxon>Trichinella</taxon>
    </lineage>
</organism>
<sequence>MFTRLDGLLVVSVGNCTRLKCNQAGGWTIFNILRRIEDSELLWIVASVCDFVWVVGDWKLSTPNTGVVVWVVLVEWIVKLAYGCGNTAPVSAAANSSHPPVHWCPLG</sequence>
<comment type="caution">
    <text evidence="1">The sequence shown here is derived from an EMBL/GenBank/DDBJ whole genome shotgun (WGS) entry which is preliminary data.</text>
</comment>
<name>A0A0V0ZUH3_9BILA</name>
<accession>A0A0V0ZUH3</accession>